<keyword evidence="5" id="KW-0029">Amino-acid transport</keyword>
<evidence type="ECO:0000256" key="5">
    <source>
        <dbReference type="ARBA" id="ARBA00022970"/>
    </source>
</evidence>
<dbReference type="RefSeq" id="WP_005606653.1">
    <property type="nucleotide sequence ID" value="NZ_CP102283.1"/>
</dbReference>
<feature type="chain" id="PRO_5002990870" evidence="9">
    <location>
        <begin position="32"/>
        <end position="478"/>
    </location>
</feature>
<feature type="transmembrane region" description="Helical" evidence="8">
    <location>
        <begin position="346"/>
        <end position="367"/>
    </location>
</feature>
<evidence type="ECO:0000256" key="3">
    <source>
        <dbReference type="ARBA" id="ARBA00022475"/>
    </source>
</evidence>
<keyword evidence="3" id="KW-1003">Cell membrane</keyword>
<dbReference type="STRING" id="638301.HMPREF0444_0737"/>
<dbReference type="PANTHER" id="PTHR30614:SF46">
    <property type="entry name" value="ABC TRANSPORTER MEMBRANE SPANNING PERMEASE-GLUTAMINE TRANSPORT"/>
    <property type="match status" value="1"/>
</dbReference>
<keyword evidence="4 8" id="KW-0812">Transmembrane</keyword>
<sequence>MNIKKFSLGAVLVTLLMTLLSLVSPTNSVKAETKKYVIATDITFAPFEYQDTNGEYVGIDIELMKSIAEAEGFEVEFKALGFNAAVQALEAGQVDAVMAGMGITDERKQKFNFTDSYYDSGIGMGVSKNSDITSLSDLKGKKVAVKLGTQGATYAESIKSKYGFTITTFEDSSSMYQDVMVGNSDALFEDYPVLAYSITSNNLPLKMTDHNENKTEYGVAVNKGENAELIAAFNNGLKKLKESGKYDEIINKYTTNANENTEATSILGLIKTNWKTLATGLWNTIVLTVVALIFASLIGIIFGLIKTSQNSIVQAIAGFYIDTIRGVPLIVLTFFIYFGIPQAFDITMQPFVAGVITLSLNASAYIAEIIRGGIQAVDKGQYEACMSLGLPYSKSMQKVILPQAIRIMVPSFINQFVITLKDTSILSIIGIAELTQTGKVIIARNLQSSQMWLIVGVMYLIVIVLLTKLSAHLERNLK</sequence>
<evidence type="ECO:0000256" key="9">
    <source>
        <dbReference type="SAM" id="SignalP"/>
    </source>
</evidence>
<dbReference type="HOGENOM" id="CLU_019602_20_3_9"/>
<reference evidence="11 12" key="1">
    <citation type="submission" date="2009-08" db="EMBL/GenBank/DDBJ databases">
        <authorList>
            <person name="Muzny D."/>
            <person name="Qin X."/>
            <person name="Deng J."/>
            <person name="Jiang H."/>
            <person name="Liu Y."/>
            <person name="Qu J."/>
            <person name="Song X.-Z."/>
            <person name="Zhang L."/>
            <person name="Thornton R."/>
            <person name="Coyle M."/>
            <person name="Francisco L."/>
            <person name="Jackson L."/>
            <person name="Javaid M."/>
            <person name="Korchina V."/>
            <person name="Kovar C."/>
            <person name="Mata R."/>
            <person name="Mathew T."/>
            <person name="Ngo R."/>
            <person name="Nguyen L."/>
            <person name="Nguyen N."/>
            <person name="Okwuonu G."/>
            <person name="Ongeri F."/>
            <person name="Pham C."/>
            <person name="Simmons D."/>
            <person name="Wilczek-Boney K."/>
            <person name="Hale W."/>
            <person name="Jakkamsetti A."/>
            <person name="Pham P."/>
            <person name="Ruth R."/>
            <person name="San Lucas F."/>
            <person name="Warren J."/>
            <person name="Zhang J."/>
            <person name="Zhao Z."/>
            <person name="Zhou C."/>
            <person name="Zhu D."/>
            <person name="Lee S."/>
            <person name="Bess C."/>
            <person name="Blankenburg K."/>
            <person name="Forbes L."/>
            <person name="Fu Q."/>
            <person name="Gubbala S."/>
            <person name="Hirani K."/>
            <person name="Jayaseelan J.C."/>
            <person name="Lara F."/>
            <person name="Munidasa M."/>
            <person name="Palculict T."/>
            <person name="Patil S."/>
            <person name="Pu L.-L."/>
            <person name="Saada N."/>
            <person name="Tang L."/>
            <person name="Weissenberger G."/>
            <person name="Zhu Y."/>
            <person name="Hemphill L."/>
            <person name="Shang Y."/>
            <person name="Youmans B."/>
            <person name="Ayvaz T."/>
            <person name="Ross M."/>
            <person name="Santibanez J."/>
            <person name="Aqrawi P."/>
            <person name="Gross S."/>
            <person name="Joshi V."/>
            <person name="Fowler G."/>
            <person name="Nazareth L."/>
            <person name="Reid J."/>
            <person name="Worley K."/>
            <person name="Petrosino J."/>
            <person name="Highlander S."/>
            <person name="Gibbs R."/>
        </authorList>
    </citation>
    <scope>NUCLEOTIDE SEQUENCE [LARGE SCALE GENOMIC DNA]</scope>
    <source>
        <strain evidence="11 12">ATCC 49175</strain>
    </source>
</reference>
<accession>C8NFP2</accession>
<name>C8NFP2_9LACT</name>
<dbReference type="GO" id="GO:0006865">
    <property type="term" value="P:amino acid transport"/>
    <property type="evidence" value="ECO:0007669"/>
    <property type="project" value="UniProtKB-KW"/>
</dbReference>
<dbReference type="GO" id="GO:0022857">
    <property type="term" value="F:transmembrane transporter activity"/>
    <property type="evidence" value="ECO:0007669"/>
    <property type="project" value="InterPro"/>
</dbReference>
<evidence type="ECO:0000313" key="12">
    <source>
        <dbReference type="Proteomes" id="UP000005926"/>
    </source>
</evidence>
<dbReference type="InterPro" id="IPR010065">
    <property type="entry name" value="AA_ABC_transptr_permease_3TM"/>
</dbReference>
<feature type="transmembrane region" description="Helical" evidence="8">
    <location>
        <begin position="317"/>
        <end position="340"/>
    </location>
</feature>
<evidence type="ECO:0000256" key="2">
    <source>
        <dbReference type="ARBA" id="ARBA00022448"/>
    </source>
</evidence>
<evidence type="ECO:0000256" key="6">
    <source>
        <dbReference type="ARBA" id="ARBA00022989"/>
    </source>
</evidence>
<dbReference type="SMART" id="SM00062">
    <property type="entry name" value="PBPb"/>
    <property type="match status" value="1"/>
</dbReference>
<dbReference type="NCBIfam" id="TIGR01726">
    <property type="entry name" value="HEQRo_perm_3TM"/>
    <property type="match status" value="1"/>
</dbReference>
<evidence type="ECO:0000259" key="10">
    <source>
        <dbReference type="PROSITE" id="PS50928"/>
    </source>
</evidence>
<dbReference type="InterPro" id="IPR000515">
    <property type="entry name" value="MetI-like"/>
</dbReference>
<dbReference type="GO" id="GO:0043190">
    <property type="term" value="C:ATP-binding cassette (ABC) transporter complex"/>
    <property type="evidence" value="ECO:0007669"/>
    <property type="project" value="InterPro"/>
</dbReference>
<dbReference type="InterPro" id="IPR001638">
    <property type="entry name" value="Solute-binding_3/MltF_N"/>
</dbReference>
<feature type="domain" description="ABC transmembrane type-1" evidence="10">
    <location>
        <begin position="281"/>
        <end position="470"/>
    </location>
</feature>
<dbReference type="AlphaFoldDB" id="C8NFP2"/>
<dbReference type="GeneID" id="78412923"/>
<dbReference type="Pfam" id="PF00528">
    <property type="entry name" value="BPD_transp_1"/>
    <property type="match status" value="1"/>
</dbReference>
<organism evidence="11 12">
    <name type="scientific">Granulicatella adiacens ATCC 49175</name>
    <dbReference type="NCBI Taxonomy" id="638301"/>
    <lineage>
        <taxon>Bacteria</taxon>
        <taxon>Bacillati</taxon>
        <taxon>Bacillota</taxon>
        <taxon>Bacilli</taxon>
        <taxon>Lactobacillales</taxon>
        <taxon>Carnobacteriaceae</taxon>
        <taxon>Granulicatella</taxon>
    </lineage>
</organism>
<dbReference type="InterPro" id="IPR043429">
    <property type="entry name" value="ArtM/GltK/GlnP/TcyL/YhdX-like"/>
</dbReference>
<comment type="subcellular location">
    <subcellularLocation>
        <location evidence="1 8">Cell membrane</location>
        <topology evidence="1 8">Multi-pass membrane protein</topology>
    </subcellularLocation>
</comment>
<dbReference type="Gene3D" id="1.10.3720.10">
    <property type="entry name" value="MetI-like"/>
    <property type="match status" value="1"/>
</dbReference>
<dbReference type="PANTHER" id="PTHR30614">
    <property type="entry name" value="MEMBRANE COMPONENT OF AMINO ACID ABC TRANSPORTER"/>
    <property type="match status" value="1"/>
</dbReference>
<evidence type="ECO:0000256" key="8">
    <source>
        <dbReference type="RuleBase" id="RU363032"/>
    </source>
</evidence>
<evidence type="ECO:0000256" key="7">
    <source>
        <dbReference type="ARBA" id="ARBA00023136"/>
    </source>
</evidence>
<evidence type="ECO:0000256" key="4">
    <source>
        <dbReference type="ARBA" id="ARBA00022692"/>
    </source>
</evidence>
<feature type="transmembrane region" description="Helical" evidence="8">
    <location>
        <begin position="451"/>
        <end position="471"/>
    </location>
</feature>
<dbReference type="InterPro" id="IPR035906">
    <property type="entry name" value="MetI-like_sf"/>
</dbReference>
<dbReference type="SUPFAM" id="SSF53850">
    <property type="entry name" value="Periplasmic binding protein-like II"/>
    <property type="match status" value="1"/>
</dbReference>
<evidence type="ECO:0000256" key="1">
    <source>
        <dbReference type="ARBA" id="ARBA00004651"/>
    </source>
</evidence>
<comment type="caution">
    <text evidence="11">The sequence shown here is derived from an EMBL/GenBank/DDBJ whole genome shotgun (WGS) entry which is preliminary data.</text>
</comment>
<dbReference type="SUPFAM" id="SSF161098">
    <property type="entry name" value="MetI-like"/>
    <property type="match status" value="1"/>
</dbReference>
<dbReference type="Proteomes" id="UP000005926">
    <property type="component" value="Unassembled WGS sequence"/>
</dbReference>
<dbReference type="CDD" id="cd06261">
    <property type="entry name" value="TM_PBP2"/>
    <property type="match status" value="1"/>
</dbReference>
<dbReference type="Pfam" id="PF00497">
    <property type="entry name" value="SBP_bac_3"/>
    <property type="match status" value="1"/>
</dbReference>
<keyword evidence="2 8" id="KW-0813">Transport</keyword>
<keyword evidence="6 8" id="KW-1133">Transmembrane helix</keyword>
<gene>
    <name evidence="11" type="primary">glnP</name>
    <name evidence="11" type="ORF">HMPREF0444_0737</name>
</gene>
<feature type="transmembrane region" description="Helical" evidence="8">
    <location>
        <begin position="281"/>
        <end position="305"/>
    </location>
</feature>
<dbReference type="eggNOG" id="COG0834">
    <property type="taxonomic scope" value="Bacteria"/>
</dbReference>
<dbReference type="FunFam" id="1.10.3720.10:FF:000033">
    <property type="entry name" value="Polar amino acid ABC transporter permease"/>
    <property type="match status" value="1"/>
</dbReference>
<dbReference type="eggNOG" id="COG0765">
    <property type="taxonomic scope" value="Bacteria"/>
</dbReference>
<feature type="signal peptide" evidence="9">
    <location>
        <begin position="1"/>
        <end position="31"/>
    </location>
</feature>
<dbReference type="EMBL" id="ACKZ01000016">
    <property type="protein sequence ID" value="EEW37378.1"/>
    <property type="molecule type" value="Genomic_DNA"/>
</dbReference>
<keyword evidence="9" id="KW-0732">Signal</keyword>
<proteinExistence type="inferred from homology"/>
<keyword evidence="7 8" id="KW-0472">Membrane</keyword>
<dbReference type="CDD" id="cd13619">
    <property type="entry name" value="PBP2_GlnP"/>
    <property type="match status" value="1"/>
</dbReference>
<dbReference type="PROSITE" id="PS50928">
    <property type="entry name" value="ABC_TM1"/>
    <property type="match status" value="1"/>
</dbReference>
<comment type="similarity">
    <text evidence="8">Belongs to the binding-protein-dependent transport system permease family.</text>
</comment>
<keyword evidence="12" id="KW-1185">Reference proteome</keyword>
<protein>
    <submittedName>
        <fullName evidence="11">ABC transporter, permease protein</fullName>
    </submittedName>
</protein>
<evidence type="ECO:0000313" key="11">
    <source>
        <dbReference type="EMBL" id="EEW37378.1"/>
    </source>
</evidence>
<dbReference type="Gene3D" id="3.40.190.10">
    <property type="entry name" value="Periplasmic binding protein-like II"/>
    <property type="match status" value="2"/>
</dbReference>